<dbReference type="EMBL" id="BPFH01000005">
    <property type="protein sequence ID" value="GIT96024.1"/>
    <property type="molecule type" value="Genomic_DNA"/>
</dbReference>
<organism evidence="3 4">
    <name type="scientific">Jannaschia pagri</name>
    <dbReference type="NCBI Taxonomy" id="2829797"/>
    <lineage>
        <taxon>Bacteria</taxon>
        <taxon>Pseudomonadati</taxon>
        <taxon>Pseudomonadota</taxon>
        <taxon>Alphaproteobacteria</taxon>
        <taxon>Rhodobacterales</taxon>
        <taxon>Roseobacteraceae</taxon>
        <taxon>Jannaschia</taxon>
    </lineage>
</organism>
<dbReference type="Pfam" id="PF07238">
    <property type="entry name" value="PilZ"/>
    <property type="match status" value="1"/>
</dbReference>
<protein>
    <recommendedName>
        <fullName evidence="2">PilZ domain-containing protein</fullName>
    </recommendedName>
</protein>
<feature type="region of interest" description="Disordered" evidence="1">
    <location>
        <begin position="72"/>
        <end position="109"/>
    </location>
</feature>
<dbReference type="Proteomes" id="UP000786693">
    <property type="component" value="Unassembled WGS sequence"/>
</dbReference>
<keyword evidence="4" id="KW-1185">Reference proteome</keyword>
<name>A0ABQ4NNQ1_9RHOB</name>
<evidence type="ECO:0000313" key="4">
    <source>
        <dbReference type="Proteomes" id="UP000786693"/>
    </source>
</evidence>
<reference evidence="3 4" key="1">
    <citation type="submission" date="2021-05" db="EMBL/GenBank/DDBJ databases">
        <title>Bacteria Genome sequencing.</title>
        <authorList>
            <person name="Takabe Y."/>
            <person name="Nakajima Y."/>
            <person name="Suzuki S."/>
            <person name="Shiozaki T."/>
        </authorList>
    </citation>
    <scope>NUCLEOTIDE SEQUENCE [LARGE SCALE GENOMIC DNA]</scope>
    <source>
        <strain evidence="3 4">AI_62</strain>
    </source>
</reference>
<evidence type="ECO:0000313" key="3">
    <source>
        <dbReference type="EMBL" id="GIT96024.1"/>
    </source>
</evidence>
<dbReference type="SUPFAM" id="SSF141371">
    <property type="entry name" value="PilZ domain-like"/>
    <property type="match status" value="1"/>
</dbReference>
<dbReference type="InterPro" id="IPR009875">
    <property type="entry name" value="PilZ_domain"/>
</dbReference>
<proteinExistence type="predicted"/>
<sequence>MQITVCHDGREVMAKILDVSERGMKLFIKNGLPVGWIVGLRTPDFIAAAEVRWSRHSHTGLALTEPLSPDQLLQLLGGPSRDTGVTPRPPRTEPTETTGPVNSLAQRGF</sequence>
<comment type="caution">
    <text evidence="3">The sequence shown here is derived from an EMBL/GenBank/DDBJ whole genome shotgun (WGS) entry which is preliminary data.</text>
</comment>
<accession>A0ABQ4NNQ1</accession>
<gene>
    <name evidence="3" type="ORF">JANAI62_26470</name>
</gene>
<feature type="domain" description="PilZ" evidence="2">
    <location>
        <begin position="2"/>
        <end position="74"/>
    </location>
</feature>
<evidence type="ECO:0000256" key="1">
    <source>
        <dbReference type="SAM" id="MobiDB-lite"/>
    </source>
</evidence>
<evidence type="ECO:0000259" key="2">
    <source>
        <dbReference type="Pfam" id="PF07238"/>
    </source>
</evidence>